<dbReference type="GO" id="GO:0005737">
    <property type="term" value="C:cytoplasm"/>
    <property type="evidence" value="ECO:0007669"/>
    <property type="project" value="TreeGrafter"/>
</dbReference>
<dbReference type="GO" id="GO:0005524">
    <property type="term" value="F:ATP binding"/>
    <property type="evidence" value="ECO:0007669"/>
    <property type="project" value="InterPro"/>
</dbReference>
<reference evidence="3" key="1">
    <citation type="submission" date="2022-11" db="UniProtKB">
        <authorList>
            <consortium name="WormBaseParasite"/>
        </authorList>
    </citation>
    <scope>IDENTIFICATION</scope>
</reference>
<dbReference type="WBParaSite" id="ACRNAN_scaffold2776.g26018.t1">
    <property type="protein sequence ID" value="ACRNAN_scaffold2776.g26018.t1"/>
    <property type="gene ID" value="ACRNAN_scaffold2776.g26018"/>
</dbReference>
<sequence length="249" mass="29121">MELIVFYHSTKEIPKETCDFIKKYLKYEARGADGIVFKVGSLSYTGFAIKTLSNPETISFYQDKGVKLRHDRIIRYVILLFDDGKIKICDLDRACCFDDVDKLKSSAGTIRYMAPETLVRGNKLNEKVDIWSFGVILWEMLLREQPYKECRKAEYIVVPLLRRNLSLRPLPEMVPNVLKNLIKECLHRDIDRRPSFSEIVDIIPKIREAIIHIDEKIWHNISQQHIQIDNIDHWTATEAAFSVLRDHSK</sequence>
<dbReference type="InterPro" id="IPR011009">
    <property type="entry name" value="Kinase-like_dom_sf"/>
</dbReference>
<organism evidence="2 3">
    <name type="scientific">Acrobeloides nanus</name>
    <dbReference type="NCBI Taxonomy" id="290746"/>
    <lineage>
        <taxon>Eukaryota</taxon>
        <taxon>Metazoa</taxon>
        <taxon>Ecdysozoa</taxon>
        <taxon>Nematoda</taxon>
        <taxon>Chromadorea</taxon>
        <taxon>Rhabditida</taxon>
        <taxon>Tylenchina</taxon>
        <taxon>Cephalobomorpha</taxon>
        <taxon>Cephaloboidea</taxon>
        <taxon>Cephalobidae</taxon>
        <taxon>Acrobeloides</taxon>
    </lineage>
</organism>
<accession>A0A914DJ87</accession>
<protein>
    <submittedName>
        <fullName evidence="3">Protein kinase domain-containing protein</fullName>
    </submittedName>
</protein>
<dbReference type="Proteomes" id="UP000887540">
    <property type="component" value="Unplaced"/>
</dbReference>
<dbReference type="Pfam" id="PF00069">
    <property type="entry name" value="Pkinase"/>
    <property type="match status" value="1"/>
</dbReference>
<dbReference type="PROSITE" id="PS50011">
    <property type="entry name" value="PROTEIN_KINASE_DOM"/>
    <property type="match status" value="1"/>
</dbReference>
<dbReference type="Gene3D" id="1.10.510.10">
    <property type="entry name" value="Transferase(Phosphotransferase) domain 1"/>
    <property type="match status" value="1"/>
</dbReference>
<dbReference type="SUPFAM" id="SSF56112">
    <property type="entry name" value="Protein kinase-like (PK-like)"/>
    <property type="match status" value="1"/>
</dbReference>
<feature type="domain" description="Protein kinase" evidence="1">
    <location>
        <begin position="1"/>
        <end position="206"/>
    </location>
</feature>
<dbReference type="AlphaFoldDB" id="A0A914DJ87"/>
<dbReference type="InterPro" id="IPR000719">
    <property type="entry name" value="Prot_kinase_dom"/>
</dbReference>
<dbReference type="InterPro" id="IPR050167">
    <property type="entry name" value="Ser_Thr_protein_kinase"/>
</dbReference>
<evidence type="ECO:0000313" key="2">
    <source>
        <dbReference type="Proteomes" id="UP000887540"/>
    </source>
</evidence>
<dbReference type="PANTHER" id="PTHR23257">
    <property type="entry name" value="SERINE-THREONINE PROTEIN KINASE"/>
    <property type="match status" value="1"/>
</dbReference>
<keyword evidence="2" id="KW-1185">Reference proteome</keyword>
<dbReference type="GO" id="GO:0007165">
    <property type="term" value="P:signal transduction"/>
    <property type="evidence" value="ECO:0007669"/>
    <property type="project" value="TreeGrafter"/>
</dbReference>
<evidence type="ECO:0000259" key="1">
    <source>
        <dbReference type="PROSITE" id="PS50011"/>
    </source>
</evidence>
<dbReference type="GO" id="GO:0004672">
    <property type="term" value="F:protein kinase activity"/>
    <property type="evidence" value="ECO:0007669"/>
    <property type="project" value="InterPro"/>
</dbReference>
<proteinExistence type="predicted"/>
<name>A0A914DJ87_9BILA</name>
<evidence type="ECO:0000313" key="3">
    <source>
        <dbReference type="WBParaSite" id="ACRNAN_scaffold2776.g26018.t1"/>
    </source>
</evidence>